<dbReference type="InterPro" id="IPR038628">
    <property type="entry name" value="XkdM-like_sf"/>
</dbReference>
<sequence length="146" mass="16320">MTNKANRVINGTHGAVWVNGEKWLDLTSLELKVTLEYEDVYFAEDTGKYRKFMGWTGEGSIVTKKVYSRGANLLAKAVKSGKMPEVTITSKLADPDAYGSERVSVTNVTFNEFLLTKIEQRTLLEEELGFEFGDFDILEAIKALVA</sequence>
<comment type="caution">
    <text evidence="1">The sequence shown here is derived from an EMBL/GenBank/DDBJ whole genome shotgun (WGS) entry which is preliminary data.</text>
</comment>
<dbReference type="Gene3D" id="2.30.110.40">
    <property type="entry name" value="Phage tail tube protein"/>
    <property type="match status" value="1"/>
</dbReference>
<dbReference type="EMBL" id="AQPX01000034">
    <property type="protein sequence ID" value="EON70457.1"/>
    <property type="molecule type" value="Genomic_DNA"/>
</dbReference>
<reference evidence="1 2" key="1">
    <citation type="submission" date="2013-04" db="EMBL/GenBank/DDBJ databases">
        <title>Draft genome of the heavy metal tolerant bacterium Lysinibacillus sphaericus strain OT4b.31.</title>
        <authorList>
            <person name="Pena-Montenegro T.D."/>
            <person name="Dussan J."/>
        </authorList>
    </citation>
    <scope>NUCLEOTIDE SEQUENCE [LARGE SCALE GENOMIC DNA]</scope>
    <source>
        <strain evidence="1 2">OT4b.31</strain>
    </source>
</reference>
<dbReference type="HOGENOM" id="CLU_139219_1_0_9"/>
<dbReference type="RefSeq" id="WP_010861153.1">
    <property type="nucleotide sequence ID" value="NZ_KB933409.1"/>
</dbReference>
<evidence type="ECO:0000313" key="1">
    <source>
        <dbReference type="EMBL" id="EON70457.1"/>
    </source>
</evidence>
<organism evidence="1 2">
    <name type="scientific">Lysinibacillus sphaericus OT4b.31</name>
    <dbReference type="NCBI Taxonomy" id="1285586"/>
    <lineage>
        <taxon>Bacteria</taxon>
        <taxon>Bacillati</taxon>
        <taxon>Bacillota</taxon>
        <taxon>Bacilli</taxon>
        <taxon>Bacillales</taxon>
        <taxon>Bacillaceae</taxon>
        <taxon>Lysinibacillus</taxon>
    </lineage>
</organism>
<name>R7Z8I9_LYSSH</name>
<dbReference type="OrthoDB" id="1697482at2"/>
<dbReference type="AlphaFoldDB" id="R7Z8I9"/>
<dbReference type="SUPFAM" id="SSF69279">
    <property type="entry name" value="Phage tail proteins"/>
    <property type="match status" value="1"/>
</dbReference>
<dbReference type="Pfam" id="PF09393">
    <property type="entry name" value="DUF2001"/>
    <property type="match status" value="1"/>
</dbReference>
<dbReference type="PATRIC" id="fig|1285586.5.peg.4435"/>
<accession>R7Z8I9</accession>
<protein>
    <recommendedName>
        <fullName evidence="3">Phage-like element PBSX protein xkdM</fullName>
    </recommendedName>
</protein>
<gene>
    <name evidence="1" type="ORF">H131_21272</name>
</gene>
<dbReference type="Proteomes" id="UP000013911">
    <property type="component" value="Unassembled WGS sequence"/>
</dbReference>
<evidence type="ECO:0000313" key="2">
    <source>
        <dbReference type="Proteomes" id="UP000013911"/>
    </source>
</evidence>
<evidence type="ECO:0008006" key="3">
    <source>
        <dbReference type="Google" id="ProtNLM"/>
    </source>
</evidence>
<dbReference type="InterPro" id="IPR018989">
    <property type="entry name" value="DUF2001"/>
</dbReference>
<proteinExistence type="predicted"/>
<dbReference type="eggNOG" id="ENOG5030DF7">
    <property type="taxonomic scope" value="Bacteria"/>
</dbReference>